<keyword evidence="1" id="KW-0812">Transmembrane</keyword>
<evidence type="ECO:0000313" key="4">
    <source>
        <dbReference type="Proteomes" id="UP000030765"/>
    </source>
</evidence>
<evidence type="ECO:0000256" key="1">
    <source>
        <dbReference type="SAM" id="Phobius"/>
    </source>
</evidence>
<reference evidence="2 4" key="1">
    <citation type="journal article" date="2014" name="BMC Genomics">
        <title>Genome sequence of Anopheles sinensis provides insight into genetics basis of mosquito competence for malaria parasites.</title>
        <authorList>
            <person name="Zhou D."/>
            <person name="Zhang D."/>
            <person name="Ding G."/>
            <person name="Shi L."/>
            <person name="Hou Q."/>
            <person name="Ye Y."/>
            <person name="Xu Y."/>
            <person name="Zhou H."/>
            <person name="Xiong C."/>
            <person name="Li S."/>
            <person name="Yu J."/>
            <person name="Hong S."/>
            <person name="Yu X."/>
            <person name="Zou P."/>
            <person name="Chen C."/>
            <person name="Chang X."/>
            <person name="Wang W."/>
            <person name="Lv Y."/>
            <person name="Sun Y."/>
            <person name="Ma L."/>
            <person name="Shen B."/>
            <person name="Zhu C."/>
        </authorList>
    </citation>
    <scope>NUCLEOTIDE SEQUENCE [LARGE SCALE GENOMIC DNA]</scope>
</reference>
<evidence type="ECO:0000313" key="3">
    <source>
        <dbReference type="EnsemblMetazoa" id="ASIC009993-PA"/>
    </source>
</evidence>
<dbReference type="EMBL" id="KE525174">
    <property type="protein sequence ID" value="KFB42308.1"/>
    <property type="molecule type" value="Genomic_DNA"/>
</dbReference>
<dbReference type="VEuPathDB" id="VectorBase:ASIC009993"/>
<keyword evidence="1" id="KW-0472">Membrane</keyword>
<sequence length="120" mass="13047">MATTRTAGVTNTATPSSDTLRHVCLLSNPITNGLSTSDRLLISQDGNVQNLRRNSDEVSILVLAMSVCLGGVGDFLHSLLCRLDRVLTQCRQGTEPFRCVSNQYFNGFSVWSPIVSSVKD</sequence>
<keyword evidence="4" id="KW-1185">Reference proteome</keyword>
<reference evidence="3" key="2">
    <citation type="submission" date="2020-05" db="UniProtKB">
        <authorList>
            <consortium name="EnsemblMetazoa"/>
        </authorList>
    </citation>
    <scope>IDENTIFICATION</scope>
</reference>
<protein>
    <submittedName>
        <fullName evidence="2 3">Uncharacterized protein</fullName>
    </submittedName>
</protein>
<dbReference type="Proteomes" id="UP000030765">
    <property type="component" value="Unassembled WGS sequence"/>
</dbReference>
<gene>
    <name evidence="2" type="ORF">ZHAS_00009993</name>
</gene>
<proteinExistence type="predicted"/>
<accession>A0A084VWG4</accession>
<keyword evidence="1" id="KW-1133">Transmembrane helix</keyword>
<dbReference type="EnsemblMetazoa" id="ASIC009993-RA">
    <property type="protein sequence ID" value="ASIC009993-PA"/>
    <property type="gene ID" value="ASIC009993"/>
</dbReference>
<organism evidence="2">
    <name type="scientific">Anopheles sinensis</name>
    <name type="common">Mosquito</name>
    <dbReference type="NCBI Taxonomy" id="74873"/>
    <lineage>
        <taxon>Eukaryota</taxon>
        <taxon>Metazoa</taxon>
        <taxon>Ecdysozoa</taxon>
        <taxon>Arthropoda</taxon>
        <taxon>Hexapoda</taxon>
        <taxon>Insecta</taxon>
        <taxon>Pterygota</taxon>
        <taxon>Neoptera</taxon>
        <taxon>Endopterygota</taxon>
        <taxon>Diptera</taxon>
        <taxon>Nematocera</taxon>
        <taxon>Culicoidea</taxon>
        <taxon>Culicidae</taxon>
        <taxon>Anophelinae</taxon>
        <taxon>Anopheles</taxon>
    </lineage>
</organism>
<name>A0A084VWG4_ANOSI</name>
<feature type="transmembrane region" description="Helical" evidence="1">
    <location>
        <begin position="58"/>
        <end position="76"/>
    </location>
</feature>
<dbReference type="EMBL" id="ATLV01017584">
    <property type="status" value="NOT_ANNOTATED_CDS"/>
    <property type="molecule type" value="Genomic_DNA"/>
</dbReference>
<dbReference type="AlphaFoldDB" id="A0A084VWG4"/>
<evidence type="ECO:0000313" key="2">
    <source>
        <dbReference type="EMBL" id="KFB42308.1"/>
    </source>
</evidence>